<accession>A0A7U2FCL2</accession>
<dbReference type="VEuPathDB" id="FungiDB:JI435_115360"/>
<dbReference type="RefSeq" id="XP_001801776.1">
    <property type="nucleotide sequence ID" value="XM_001801724.1"/>
</dbReference>
<reference evidence="3" key="1">
    <citation type="journal article" date="2021" name="BMC Genomics">
        <title>Chromosome-level genome assembly and manually-curated proteome of model necrotroph Parastagonospora nodorum Sn15 reveals a genome-wide trove of candidate effector homologs, and redundancy of virulence-related functions within an accessory chromosome.</title>
        <authorList>
            <person name="Bertazzoni S."/>
            <person name="Jones D.A.B."/>
            <person name="Phan H.T."/>
            <person name="Tan K.-C."/>
            <person name="Hane J.K."/>
        </authorList>
    </citation>
    <scope>NUCLEOTIDE SEQUENCE [LARGE SCALE GENOMIC DNA]</scope>
    <source>
        <strain evidence="3">SN15 / ATCC MYA-4574 / FGSC 10173)</strain>
    </source>
</reference>
<dbReference type="Proteomes" id="UP000663193">
    <property type="component" value="Chromosome 14"/>
</dbReference>
<sequence>MFFFFTCGTHVFNSALSGAEHITVQCQNCGNLSGRVMKRWEWFTFCFVPIIPFSLKPYKEVGCHICHFGQDIKYRPDVQQQISGGGEAHMMHAGQPPAGGPPGYGPPPQGVPQYK</sequence>
<dbReference type="OrthoDB" id="5545479at2759"/>
<dbReference type="OMA" id="QNCGNFS"/>
<evidence type="ECO:0000256" key="1">
    <source>
        <dbReference type="SAM" id="MobiDB-lite"/>
    </source>
</evidence>
<dbReference type="KEGG" id="pno:SNOG_11536"/>
<dbReference type="EMBL" id="CP069036">
    <property type="protein sequence ID" value="QRD02807.1"/>
    <property type="molecule type" value="Genomic_DNA"/>
</dbReference>
<gene>
    <name evidence="2" type="ORF">JI435_115360</name>
</gene>
<proteinExistence type="predicted"/>
<evidence type="ECO:0000313" key="3">
    <source>
        <dbReference type="Proteomes" id="UP000663193"/>
    </source>
</evidence>
<evidence type="ECO:0008006" key="4">
    <source>
        <dbReference type="Google" id="ProtNLM"/>
    </source>
</evidence>
<organism evidence="2 3">
    <name type="scientific">Phaeosphaeria nodorum (strain SN15 / ATCC MYA-4574 / FGSC 10173)</name>
    <name type="common">Glume blotch fungus</name>
    <name type="synonym">Parastagonospora nodorum</name>
    <dbReference type="NCBI Taxonomy" id="321614"/>
    <lineage>
        <taxon>Eukaryota</taxon>
        <taxon>Fungi</taxon>
        <taxon>Dikarya</taxon>
        <taxon>Ascomycota</taxon>
        <taxon>Pezizomycotina</taxon>
        <taxon>Dothideomycetes</taxon>
        <taxon>Pleosporomycetidae</taxon>
        <taxon>Pleosporales</taxon>
        <taxon>Pleosporineae</taxon>
        <taxon>Phaeosphaeriaceae</taxon>
        <taxon>Parastagonospora</taxon>
    </lineage>
</organism>
<feature type="compositionally biased region" description="Pro residues" evidence="1">
    <location>
        <begin position="98"/>
        <end position="115"/>
    </location>
</feature>
<evidence type="ECO:0000313" key="2">
    <source>
        <dbReference type="EMBL" id="QRD02807.1"/>
    </source>
</evidence>
<protein>
    <recommendedName>
        <fullName evidence="4">Zinc-ribbon 15 domain-containing protein</fullName>
    </recommendedName>
</protein>
<name>A0A7U2FCL2_PHANO</name>
<keyword evidence="3" id="KW-1185">Reference proteome</keyword>
<dbReference type="PANTHER" id="PTHR28139">
    <property type="entry name" value="UPF0768 PROTEIN YBL029C-A"/>
    <property type="match status" value="1"/>
</dbReference>
<dbReference type="AlphaFoldDB" id="A0A7U2FCL2"/>
<feature type="region of interest" description="Disordered" evidence="1">
    <location>
        <begin position="81"/>
        <end position="115"/>
    </location>
</feature>
<dbReference type="PANTHER" id="PTHR28139:SF1">
    <property type="entry name" value="UPF0768 PROTEIN YBL029C-A"/>
    <property type="match status" value="1"/>
</dbReference>